<evidence type="ECO:0000313" key="2">
    <source>
        <dbReference type="EMBL" id="KAK1364667.1"/>
    </source>
</evidence>
<proteinExistence type="predicted"/>
<accession>A0AAD8M9M0</accession>
<dbReference type="InterPro" id="IPR015915">
    <property type="entry name" value="Kelch-typ_b-propeller"/>
</dbReference>
<reference evidence="2" key="2">
    <citation type="submission" date="2023-05" db="EMBL/GenBank/DDBJ databases">
        <authorList>
            <person name="Schelkunov M.I."/>
        </authorList>
    </citation>
    <scope>NUCLEOTIDE SEQUENCE</scope>
    <source>
        <strain evidence="2">Hsosn_3</strain>
        <tissue evidence="2">Leaf</tissue>
    </source>
</reference>
<sequence length="455" mass="51447">MDNQKIHFCLEAKDDEGKAVYVIYTSTLGDFKSDFPPHLTQQVVISCGVPSMGCGLFGSKLVLAGGWVQLRDAGFFDKHKGLITYDLTTQQLSHSHFPNMCEGKLRPLLFQLNNKLHALDTGTNKDEYLTSFEVYYPNQQRWHPLKLVLYLGDEYSSGKFADPRSRGISFFSWFAFGSTFCLSLPKNLSYIYHSRLRGRRVHAIDTEPLPFHGMGITYCQHDFKDVVVISLSQGGLVEGRRLLPTFCFSGEPPVKILDTKTYSHHVGDLNGCFAHFGDGNFCLTAFDNVNIYVHMFKISRLKNKIGENLKIQLIDYRMKRFKYTDFSGDGYTSFSFAGCFAPSPSGGSKETTEANIYNSWFECDKFFDEEDDVPGTECSNVSDRGDMDDELIFFLIITVGCILKLHLDESVNFTKESYANFFDEEDDVPGTESSHVSDRGDMDYEMDSGFVDSDG</sequence>
<dbReference type="AlphaFoldDB" id="A0AAD8M9M0"/>
<protein>
    <submittedName>
        <fullName evidence="2">Uncharacterized protein</fullName>
    </submittedName>
</protein>
<organism evidence="2 3">
    <name type="scientific">Heracleum sosnowskyi</name>
    <dbReference type="NCBI Taxonomy" id="360622"/>
    <lineage>
        <taxon>Eukaryota</taxon>
        <taxon>Viridiplantae</taxon>
        <taxon>Streptophyta</taxon>
        <taxon>Embryophyta</taxon>
        <taxon>Tracheophyta</taxon>
        <taxon>Spermatophyta</taxon>
        <taxon>Magnoliopsida</taxon>
        <taxon>eudicotyledons</taxon>
        <taxon>Gunneridae</taxon>
        <taxon>Pentapetalae</taxon>
        <taxon>asterids</taxon>
        <taxon>campanulids</taxon>
        <taxon>Apiales</taxon>
        <taxon>Apiaceae</taxon>
        <taxon>Apioideae</taxon>
        <taxon>apioid superclade</taxon>
        <taxon>Tordylieae</taxon>
        <taxon>Tordyliinae</taxon>
        <taxon>Heracleum</taxon>
    </lineage>
</organism>
<feature type="region of interest" description="Disordered" evidence="1">
    <location>
        <begin position="424"/>
        <end position="455"/>
    </location>
</feature>
<gene>
    <name evidence="2" type="ORF">POM88_040228</name>
</gene>
<comment type="caution">
    <text evidence="2">The sequence shown here is derived from an EMBL/GenBank/DDBJ whole genome shotgun (WGS) entry which is preliminary data.</text>
</comment>
<evidence type="ECO:0000256" key="1">
    <source>
        <dbReference type="SAM" id="MobiDB-lite"/>
    </source>
</evidence>
<name>A0AAD8M9M0_9APIA</name>
<dbReference type="EMBL" id="JAUIZM010000009">
    <property type="protein sequence ID" value="KAK1364667.1"/>
    <property type="molecule type" value="Genomic_DNA"/>
</dbReference>
<dbReference type="SUPFAM" id="SSF117281">
    <property type="entry name" value="Kelch motif"/>
    <property type="match status" value="1"/>
</dbReference>
<reference evidence="2" key="1">
    <citation type="submission" date="2023-02" db="EMBL/GenBank/DDBJ databases">
        <title>Genome of toxic invasive species Heracleum sosnowskyi carries increased number of genes despite the absence of recent whole-genome duplications.</title>
        <authorList>
            <person name="Schelkunov M."/>
            <person name="Shtratnikova V."/>
            <person name="Makarenko M."/>
            <person name="Klepikova A."/>
            <person name="Omelchenko D."/>
            <person name="Novikova G."/>
            <person name="Obukhova E."/>
            <person name="Bogdanov V."/>
            <person name="Penin A."/>
            <person name="Logacheva M."/>
        </authorList>
    </citation>
    <scope>NUCLEOTIDE SEQUENCE</scope>
    <source>
        <strain evidence="2">Hsosn_3</strain>
        <tissue evidence="2">Leaf</tissue>
    </source>
</reference>
<dbReference type="Proteomes" id="UP001237642">
    <property type="component" value="Unassembled WGS sequence"/>
</dbReference>
<evidence type="ECO:0000313" key="3">
    <source>
        <dbReference type="Proteomes" id="UP001237642"/>
    </source>
</evidence>
<keyword evidence="3" id="KW-1185">Reference proteome</keyword>